<dbReference type="PROSITE" id="PS50893">
    <property type="entry name" value="ABC_TRANSPORTER_2"/>
    <property type="match status" value="2"/>
</dbReference>
<dbReference type="GO" id="GO:0016887">
    <property type="term" value="F:ATP hydrolysis activity"/>
    <property type="evidence" value="ECO:0007669"/>
    <property type="project" value="InterPro"/>
</dbReference>
<dbReference type="PANTHER" id="PTHR43790:SF9">
    <property type="entry name" value="GALACTOFURANOSE TRANSPORTER ATP-BINDING PROTEIN YTFR"/>
    <property type="match status" value="1"/>
</dbReference>
<evidence type="ECO:0000256" key="4">
    <source>
        <dbReference type="ARBA" id="ARBA00022840"/>
    </source>
</evidence>
<dbReference type="Gene3D" id="3.40.50.300">
    <property type="entry name" value="P-loop containing nucleotide triphosphate hydrolases"/>
    <property type="match status" value="2"/>
</dbReference>
<evidence type="ECO:0000259" key="5">
    <source>
        <dbReference type="PROSITE" id="PS50893"/>
    </source>
</evidence>
<dbReference type="SUPFAM" id="SSF52540">
    <property type="entry name" value="P-loop containing nucleoside triphosphate hydrolases"/>
    <property type="match status" value="2"/>
</dbReference>
<dbReference type="InterPro" id="IPR003439">
    <property type="entry name" value="ABC_transporter-like_ATP-bd"/>
</dbReference>
<name>A0A212IZM5_9FIRM</name>
<keyword evidence="3" id="KW-0547">Nucleotide-binding</keyword>
<dbReference type="InterPro" id="IPR027417">
    <property type="entry name" value="P-loop_NTPase"/>
</dbReference>
<dbReference type="AlphaFoldDB" id="A0A212IZM5"/>
<dbReference type="EMBL" id="FLUN01000001">
    <property type="protein sequence ID" value="SBV92656.1"/>
    <property type="molecule type" value="Genomic_DNA"/>
</dbReference>
<sequence>MRDEVLRMERVTYRERGAVQLEDFDLTLFAGEIVGLIPMNSHGLTALINLLRHNLPLESGYIYYREEQINSWRTPNPRHNRIGVIQSESGLVEGLTVADNIFVLRPGFKTWYLRPSILRRQLQPFLDQLGIQISADAYVEELSTFQRFVVELVKAVVAGSRLIILRDVSTFISESELTQLHEILRHYAAQGVAFLYIGFHFEELEQICDRTAFLINGRIAKVLRSEEGEPHRNDFYERKEWEKQIAQQTAENTSAPPVLQVSHLTGGAVRDLTFAVSPGECLVLQDLDNRIFGDLLAILQGERPVESGEIRLRGAPFQCAPTRDLAILKEQPADAMLFSKMSYFDNIFFTIDHRLPGLWRNRRMQEGLRRNLGSEYEELFGVRLEHLTKMEKYDLVYHRIHFQNPGVLFCIQPFKGADVGLRKHIWDLLEGLMRQGMAVVILAVNLADALSLASRLIRIHKDGPDEVYEQRDFAKIPFSAPWLDLYRQR</sequence>
<dbReference type="InterPro" id="IPR050107">
    <property type="entry name" value="ABC_carbohydrate_import_ATPase"/>
</dbReference>
<protein>
    <submittedName>
        <fullName evidence="6">Putative ABC transporter, ATP-binding protein</fullName>
    </submittedName>
</protein>
<organism evidence="6">
    <name type="scientific">uncultured Eubacteriales bacterium</name>
    <dbReference type="NCBI Taxonomy" id="172733"/>
    <lineage>
        <taxon>Bacteria</taxon>
        <taxon>Bacillati</taxon>
        <taxon>Bacillota</taxon>
        <taxon>Clostridia</taxon>
        <taxon>Eubacteriales</taxon>
        <taxon>environmental samples</taxon>
    </lineage>
</organism>
<proteinExistence type="predicted"/>
<evidence type="ECO:0000313" key="6">
    <source>
        <dbReference type="EMBL" id="SBV92656.1"/>
    </source>
</evidence>
<feature type="domain" description="ABC transporter" evidence="5">
    <location>
        <begin position="6"/>
        <end position="241"/>
    </location>
</feature>
<accession>A0A212IZM5</accession>
<dbReference type="PANTHER" id="PTHR43790">
    <property type="entry name" value="CARBOHYDRATE TRANSPORT ATP-BINDING PROTEIN MG119-RELATED"/>
    <property type="match status" value="1"/>
</dbReference>
<evidence type="ECO:0000256" key="2">
    <source>
        <dbReference type="ARBA" id="ARBA00022737"/>
    </source>
</evidence>
<keyword evidence="2" id="KW-0677">Repeat</keyword>
<keyword evidence="4 6" id="KW-0067">ATP-binding</keyword>
<dbReference type="Pfam" id="PF00005">
    <property type="entry name" value="ABC_tran"/>
    <property type="match status" value="1"/>
</dbReference>
<feature type="domain" description="ABC transporter" evidence="5">
    <location>
        <begin position="253"/>
        <end position="486"/>
    </location>
</feature>
<evidence type="ECO:0000256" key="3">
    <source>
        <dbReference type="ARBA" id="ARBA00022741"/>
    </source>
</evidence>
<reference evidence="6" key="1">
    <citation type="submission" date="2016-04" db="EMBL/GenBank/DDBJ databases">
        <authorList>
            <person name="Evans L.H."/>
            <person name="Alamgir A."/>
            <person name="Owens N."/>
            <person name="Weber N.D."/>
            <person name="Virtaneva K."/>
            <person name="Barbian K."/>
            <person name="Babar A."/>
            <person name="Rosenke K."/>
        </authorList>
    </citation>
    <scope>NUCLEOTIDE SEQUENCE</scope>
    <source>
        <strain evidence="6">86</strain>
    </source>
</reference>
<keyword evidence="1" id="KW-0813">Transport</keyword>
<dbReference type="GO" id="GO:0005524">
    <property type="term" value="F:ATP binding"/>
    <property type="evidence" value="ECO:0007669"/>
    <property type="project" value="UniProtKB-KW"/>
</dbReference>
<evidence type="ECO:0000256" key="1">
    <source>
        <dbReference type="ARBA" id="ARBA00022448"/>
    </source>
</evidence>
<gene>
    <name evidence="6" type="ORF">KL86CLO1_10276</name>
</gene>